<proteinExistence type="predicted"/>
<organism evidence="3 4">
    <name type="scientific">Streptomyces anulatus</name>
    <name type="common">Streptomyces chrysomallus</name>
    <dbReference type="NCBI Taxonomy" id="1892"/>
    <lineage>
        <taxon>Bacteria</taxon>
        <taxon>Bacillati</taxon>
        <taxon>Actinomycetota</taxon>
        <taxon>Actinomycetes</taxon>
        <taxon>Kitasatosporales</taxon>
        <taxon>Streptomycetaceae</taxon>
        <taxon>Streptomyces</taxon>
    </lineage>
</organism>
<feature type="domain" description="ChrR-like cupin" evidence="2">
    <location>
        <begin position="36"/>
        <end position="124"/>
    </location>
</feature>
<dbReference type="Pfam" id="PF12973">
    <property type="entry name" value="Cupin_7"/>
    <property type="match status" value="1"/>
</dbReference>
<evidence type="ECO:0000313" key="4">
    <source>
        <dbReference type="Proteomes" id="UP001431926"/>
    </source>
</evidence>
<name>A0ABZ1ZKR5_STRAQ</name>
<feature type="region of interest" description="Disordered" evidence="1">
    <location>
        <begin position="1"/>
        <end position="22"/>
    </location>
</feature>
<evidence type="ECO:0000313" key="3">
    <source>
        <dbReference type="EMBL" id="WUX37894.1"/>
    </source>
</evidence>
<dbReference type="Gene3D" id="2.60.120.10">
    <property type="entry name" value="Jelly Rolls"/>
    <property type="match status" value="1"/>
</dbReference>
<dbReference type="InterPro" id="IPR025979">
    <property type="entry name" value="ChrR-like_cupin_dom"/>
</dbReference>
<reference evidence="3" key="1">
    <citation type="submission" date="2022-10" db="EMBL/GenBank/DDBJ databases">
        <title>The complete genomes of actinobacterial strains from the NBC collection.</title>
        <authorList>
            <person name="Joergensen T.S."/>
            <person name="Alvarez Arevalo M."/>
            <person name="Sterndorff E.B."/>
            <person name="Faurdal D."/>
            <person name="Vuksanovic O."/>
            <person name="Mourched A.-S."/>
            <person name="Charusanti P."/>
            <person name="Shaw S."/>
            <person name="Blin K."/>
            <person name="Weber T."/>
        </authorList>
    </citation>
    <scope>NUCLEOTIDE SEQUENCE</scope>
    <source>
        <strain evidence="3">NBC_01436</strain>
    </source>
</reference>
<feature type="compositionally biased region" description="Polar residues" evidence="1">
    <location>
        <begin position="9"/>
        <end position="21"/>
    </location>
</feature>
<evidence type="ECO:0000259" key="2">
    <source>
        <dbReference type="Pfam" id="PF12973"/>
    </source>
</evidence>
<gene>
    <name evidence="3" type="ORF">OG367_17390</name>
</gene>
<dbReference type="Proteomes" id="UP001431926">
    <property type="component" value="Chromosome"/>
</dbReference>
<keyword evidence="4" id="KW-1185">Reference proteome</keyword>
<dbReference type="InterPro" id="IPR011051">
    <property type="entry name" value="RmlC_Cupin_sf"/>
</dbReference>
<sequence>MTNQKPREVQTTPTEDTSVRASGQLPGYVWSAAENAPAHEIFPGIRLRPLWSGGNGAKAQLLEMDPHTCWEGIDVHEPGPEEVFVVSGVFNDGERDYPAGTFIHAPAGSWHIPQTTSGCTLFVFYPEG</sequence>
<dbReference type="SUPFAM" id="SSF51182">
    <property type="entry name" value="RmlC-like cupins"/>
    <property type="match status" value="1"/>
</dbReference>
<accession>A0ABZ1ZKR5</accession>
<dbReference type="RefSeq" id="WP_329356471.1">
    <property type="nucleotide sequence ID" value="NZ_CP108670.1"/>
</dbReference>
<dbReference type="InterPro" id="IPR014710">
    <property type="entry name" value="RmlC-like_jellyroll"/>
</dbReference>
<evidence type="ECO:0000256" key="1">
    <source>
        <dbReference type="SAM" id="MobiDB-lite"/>
    </source>
</evidence>
<dbReference type="EMBL" id="CP109491">
    <property type="protein sequence ID" value="WUX37894.1"/>
    <property type="molecule type" value="Genomic_DNA"/>
</dbReference>
<protein>
    <submittedName>
        <fullName evidence="3">Cupin domain-containing protein</fullName>
    </submittedName>
</protein>